<feature type="compositionally biased region" description="Basic and acidic residues" evidence="6">
    <location>
        <begin position="25"/>
        <end position="46"/>
    </location>
</feature>
<dbReference type="Gene3D" id="2.20.25.80">
    <property type="entry name" value="WRKY domain"/>
    <property type="match status" value="1"/>
</dbReference>
<dbReference type="EMBL" id="JBBNAG010000009">
    <property type="protein sequence ID" value="KAK9104118.1"/>
    <property type="molecule type" value="Genomic_DNA"/>
</dbReference>
<sequence length="108" mass="12581">MKCKQIIDDDVSDCNINISDDQEVHHERILDKSTTEGDDGEAKSSENMKGSGTKKRERKERYAFQTRSQVDILDDGYRWRKYGQKAELLQVYSPRVQREEASAKVIKR</sequence>
<evidence type="ECO:0000256" key="6">
    <source>
        <dbReference type="SAM" id="MobiDB-lite"/>
    </source>
</evidence>
<dbReference type="InterPro" id="IPR003657">
    <property type="entry name" value="WRKY_dom"/>
</dbReference>
<name>A0AAP0F7M8_9MAGN</name>
<keyword evidence="4" id="KW-0804">Transcription</keyword>
<evidence type="ECO:0000256" key="4">
    <source>
        <dbReference type="ARBA" id="ARBA00023163"/>
    </source>
</evidence>
<keyword evidence="5" id="KW-0539">Nucleus</keyword>
<evidence type="ECO:0000313" key="9">
    <source>
        <dbReference type="Proteomes" id="UP001419268"/>
    </source>
</evidence>
<dbReference type="GO" id="GO:0043565">
    <property type="term" value="F:sequence-specific DNA binding"/>
    <property type="evidence" value="ECO:0007669"/>
    <property type="project" value="InterPro"/>
</dbReference>
<dbReference type="SUPFAM" id="SSF118290">
    <property type="entry name" value="WRKY DNA-binding domain"/>
    <property type="match status" value="1"/>
</dbReference>
<dbReference type="InterPro" id="IPR044810">
    <property type="entry name" value="WRKY_plant"/>
</dbReference>
<dbReference type="GO" id="GO:0005634">
    <property type="term" value="C:nucleus"/>
    <property type="evidence" value="ECO:0007669"/>
    <property type="project" value="UniProtKB-SubCell"/>
</dbReference>
<protein>
    <recommendedName>
        <fullName evidence="7">WRKY domain-containing protein</fullName>
    </recommendedName>
</protein>
<dbReference type="GO" id="GO:0003700">
    <property type="term" value="F:DNA-binding transcription factor activity"/>
    <property type="evidence" value="ECO:0007669"/>
    <property type="project" value="InterPro"/>
</dbReference>
<dbReference type="Proteomes" id="UP001419268">
    <property type="component" value="Unassembled WGS sequence"/>
</dbReference>
<organism evidence="8 9">
    <name type="scientific">Stephania cephalantha</name>
    <dbReference type="NCBI Taxonomy" id="152367"/>
    <lineage>
        <taxon>Eukaryota</taxon>
        <taxon>Viridiplantae</taxon>
        <taxon>Streptophyta</taxon>
        <taxon>Embryophyta</taxon>
        <taxon>Tracheophyta</taxon>
        <taxon>Spermatophyta</taxon>
        <taxon>Magnoliopsida</taxon>
        <taxon>Ranunculales</taxon>
        <taxon>Menispermaceae</taxon>
        <taxon>Menispermoideae</taxon>
        <taxon>Cissampelideae</taxon>
        <taxon>Stephania</taxon>
    </lineage>
</organism>
<gene>
    <name evidence="8" type="ORF">Scep_020962</name>
</gene>
<evidence type="ECO:0000259" key="7">
    <source>
        <dbReference type="PROSITE" id="PS50811"/>
    </source>
</evidence>
<evidence type="ECO:0000256" key="5">
    <source>
        <dbReference type="ARBA" id="ARBA00023242"/>
    </source>
</evidence>
<evidence type="ECO:0000256" key="3">
    <source>
        <dbReference type="ARBA" id="ARBA00023125"/>
    </source>
</evidence>
<keyword evidence="3" id="KW-0238">DNA-binding</keyword>
<dbReference type="PROSITE" id="PS50811">
    <property type="entry name" value="WRKY"/>
    <property type="match status" value="1"/>
</dbReference>
<reference evidence="8 9" key="1">
    <citation type="submission" date="2024-01" db="EMBL/GenBank/DDBJ databases">
        <title>Genome assemblies of Stephania.</title>
        <authorList>
            <person name="Yang L."/>
        </authorList>
    </citation>
    <scope>NUCLEOTIDE SEQUENCE [LARGE SCALE GENOMIC DNA]</scope>
    <source>
        <strain evidence="8">JXDWG</strain>
        <tissue evidence="8">Leaf</tissue>
    </source>
</reference>
<evidence type="ECO:0000256" key="2">
    <source>
        <dbReference type="ARBA" id="ARBA00023015"/>
    </source>
</evidence>
<dbReference type="PANTHER" id="PTHR31221">
    <property type="entry name" value="WRKY TRANSCRIPTION FACTOR PROTEIN 1-RELATED"/>
    <property type="match status" value="1"/>
</dbReference>
<comment type="subcellular location">
    <subcellularLocation>
        <location evidence="1">Nucleus</location>
    </subcellularLocation>
</comment>
<evidence type="ECO:0000313" key="8">
    <source>
        <dbReference type="EMBL" id="KAK9104118.1"/>
    </source>
</evidence>
<keyword evidence="9" id="KW-1185">Reference proteome</keyword>
<evidence type="ECO:0000256" key="1">
    <source>
        <dbReference type="ARBA" id="ARBA00004123"/>
    </source>
</evidence>
<keyword evidence="2" id="KW-0805">Transcription regulation</keyword>
<dbReference type="InterPro" id="IPR036576">
    <property type="entry name" value="WRKY_dom_sf"/>
</dbReference>
<feature type="domain" description="WRKY" evidence="7">
    <location>
        <begin position="68"/>
        <end position="85"/>
    </location>
</feature>
<proteinExistence type="predicted"/>
<comment type="caution">
    <text evidence="8">The sequence shown here is derived from an EMBL/GenBank/DDBJ whole genome shotgun (WGS) entry which is preliminary data.</text>
</comment>
<dbReference type="PANTHER" id="PTHR31221:SF83">
    <property type="entry name" value="WRKY TRANSCRIPTION FACTOR 75-RELATED"/>
    <property type="match status" value="1"/>
</dbReference>
<feature type="region of interest" description="Disordered" evidence="6">
    <location>
        <begin position="25"/>
        <end position="61"/>
    </location>
</feature>
<accession>A0AAP0F7M8</accession>
<dbReference type="AlphaFoldDB" id="A0AAP0F7M8"/>